<dbReference type="STRING" id="1108595.BKX93_12185"/>
<organism evidence="1 2">
    <name type="scientific">Chromobacterium vaccinii</name>
    <dbReference type="NCBI Taxonomy" id="1108595"/>
    <lineage>
        <taxon>Bacteria</taxon>
        <taxon>Pseudomonadati</taxon>
        <taxon>Pseudomonadota</taxon>
        <taxon>Betaproteobacteria</taxon>
        <taxon>Neisseriales</taxon>
        <taxon>Chromobacteriaceae</taxon>
        <taxon>Chromobacterium</taxon>
    </lineage>
</organism>
<reference evidence="1 2" key="1">
    <citation type="submission" date="2016-10" db="EMBL/GenBank/DDBJ databases">
        <title>Chromobacterium muskegensis sp. nov., an insecticidal bacterium isolated from Sphagnum bogs.</title>
        <authorList>
            <person name="Sparks M.E."/>
            <person name="Blackburn M.B."/>
            <person name="Gundersen-Rindal D.E."/>
            <person name="Mitchell A."/>
            <person name="Farrar R."/>
            <person name="Kuhar D."/>
        </authorList>
    </citation>
    <scope>NUCLEOTIDE SEQUENCE [LARGE SCALE GENOMIC DNA]</scope>
    <source>
        <strain evidence="1 2">21-1</strain>
    </source>
</reference>
<dbReference type="Proteomes" id="UP000178776">
    <property type="component" value="Chromosome"/>
</dbReference>
<protein>
    <submittedName>
        <fullName evidence="1">Adenosine deaminase</fullName>
    </submittedName>
</protein>
<evidence type="ECO:0000313" key="2">
    <source>
        <dbReference type="Proteomes" id="UP000178776"/>
    </source>
</evidence>
<accession>A0A1D9LHC5</accession>
<sequence length="120" mass="12929">MKHLLLPAAVLALGLTGCASILNDQTQQVNVSSSTGTEIKGTIDGQAFKAPGIVDLKRENKNKIIMTETEGCAQQTVAEKTVDPKFFINILSGGAFGSTTDYSTEKMWKYSDNIVVSCRK</sequence>
<dbReference type="EMBL" id="CP017707">
    <property type="protein sequence ID" value="AOZ50672.1"/>
    <property type="molecule type" value="Genomic_DNA"/>
</dbReference>
<gene>
    <name evidence="1" type="ORF">BKX93_12185</name>
</gene>
<dbReference type="PROSITE" id="PS51257">
    <property type="entry name" value="PROKAR_LIPOPROTEIN"/>
    <property type="match status" value="1"/>
</dbReference>
<dbReference type="KEGG" id="cvc:BKX93_12185"/>
<dbReference type="RefSeq" id="WP_046158549.1">
    <property type="nucleotide sequence ID" value="NZ_CP017707.1"/>
</dbReference>
<dbReference type="AlphaFoldDB" id="A0A1D9LHC5"/>
<dbReference type="GeneID" id="68841968"/>
<evidence type="ECO:0000313" key="1">
    <source>
        <dbReference type="EMBL" id="AOZ50672.1"/>
    </source>
</evidence>
<name>A0A1D9LHC5_9NEIS</name>
<proteinExistence type="predicted"/>